<dbReference type="InterPro" id="IPR002194">
    <property type="entry name" value="Chaperonin_TCP-1_CS"/>
</dbReference>
<evidence type="ECO:0000256" key="1">
    <source>
        <dbReference type="ARBA" id="ARBA00004496"/>
    </source>
</evidence>
<evidence type="ECO:0000313" key="13">
    <source>
        <dbReference type="Proteomes" id="UP001175271"/>
    </source>
</evidence>
<dbReference type="GO" id="GO:0140662">
    <property type="term" value="F:ATP-dependent protein folding chaperone"/>
    <property type="evidence" value="ECO:0007669"/>
    <property type="project" value="InterPro"/>
</dbReference>
<feature type="coiled-coil region" evidence="10">
    <location>
        <begin position="93"/>
        <end position="174"/>
    </location>
</feature>
<evidence type="ECO:0000256" key="9">
    <source>
        <dbReference type="RuleBase" id="RU004192"/>
    </source>
</evidence>
<dbReference type="GO" id="GO:0051082">
    <property type="term" value="F:unfolded protein binding"/>
    <property type="evidence" value="ECO:0007669"/>
    <property type="project" value="InterPro"/>
</dbReference>
<keyword evidence="10" id="KW-0175">Coiled coil</keyword>
<comment type="subcellular location">
    <subcellularLocation>
        <location evidence="1">Cytoplasm</location>
    </subcellularLocation>
</comment>
<dbReference type="EMBL" id="JAUCMV010000001">
    <property type="protein sequence ID" value="KAK0422141.1"/>
    <property type="molecule type" value="Genomic_DNA"/>
</dbReference>
<dbReference type="SUPFAM" id="SSF54849">
    <property type="entry name" value="GroEL-intermediate domain like"/>
    <property type="match status" value="1"/>
</dbReference>
<proteinExistence type="inferred from homology"/>
<dbReference type="PROSITE" id="PS00751">
    <property type="entry name" value="TCP1_2"/>
    <property type="match status" value="1"/>
</dbReference>
<dbReference type="PRINTS" id="PR00304">
    <property type="entry name" value="TCOMPLEXTCP1"/>
</dbReference>
<keyword evidence="13" id="KW-1185">Reference proteome</keyword>
<dbReference type="InterPro" id="IPR027413">
    <property type="entry name" value="GROEL-like_equatorial_sf"/>
</dbReference>
<evidence type="ECO:0000256" key="5">
    <source>
        <dbReference type="ARBA" id="ARBA00022741"/>
    </source>
</evidence>
<dbReference type="InterPro" id="IPR027409">
    <property type="entry name" value="GroEL-like_apical_dom_sf"/>
</dbReference>
<dbReference type="Gene3D" id="1.10.560.10">
    <property type="entry name" value="GroEL-like equatorial domain"/>
    <property type="match status" value="1"/>
</dbReference>
<dbReference type="AlphaFoldDB" id="A0AA39IEM2"/>
<reference evidence="12" key="1">
    <citation type="submission" date="2023-06" db="EMBL/GenBank/DDBJ databases">
        <title>Genomic analysis of the entomopathogenic nematode Steinernema hermaphroditum.</title>
        <authorList>
            <person name="Schwarz E.M."/>
            <person name="Heppert J.K."/>
            <person name="Baniya A."/>
            <person name="Schwartz H.T."/>
            <person name="Tan C.-H."/>
            <person name="Antoshechkin I."/>
            <person name="Sternberg P.W."/>
            <person name="Goodrich-Blair H."/>
            <person name="Dillman A.R."/>
        </authorList>
    </citation>
    <scope>NUCLEOTIDE SEQUENCE</scope>
    <source>
        <strain evidence="12">PS9179</strain>
        <tissue evidence="12">Whole animal</tissue>
    </source>
</reference>
<evidence type="ECO:0000256" key="4">
    <source>
        <dbReference type="ARBA" id="ARBA00022490"/>
    </source>
</evidence>
<dbReference type="Gene3D" id="3.50.7.10">
    <property type="entry name" value="GroEL"/>
    <property type="match status" value="1"/>
</dbReference>
<dbReference type="SUPFAM" id="SSF48592">
    <property type="entry name" value="GroEL equatorial domain-like"/>
    <property type="match status" value="1"/>
</dbReference>
<evidence type="ECO:0000256" key="7">
    <source>
        <dbReference type="ARBA" id="ARBA00023186"/>
    </source>
</evidence>
<evidence type="ECO:0000313" key="12">
    <source>
        <dbReference type="EMBL" id="KAK0422141.1"/>
    </source>
</evidence>
<dbReference type="InterPro" id="IPR017998">
    <property type="entry name" value="Chaperone_TCP-1"/>
</dbReference>
<keyword evidence="4" id="KW-0963">Cytoplasm</keyword>
<gene>
    <name evidence="12" type="ORF">QR680_007389</name>
</gene>
<dbReference type="InterPro" id="IPR012717">
    <property type="entry name" value="Chap_CCT_delta"/>
</dbReference>
<dbReference type="Proteomes" id="UP001175271">
    <property type="component" value="Unassembled WGS sequence"/>
</dbReference>
<keyword evidence="5 8" id="KW-0547">Nucleotide-binding</keyword>
<dbReference type="CDD" id="cd03338">
    <property type="entry name" value="TCP1_delta"/>
    <property type="match status" value="1"/>
</dbReference>
<dbReference type="SUPFAM" id="SSF52029">
    <property type="entry name" value="GroEL apical domain-like"/>
    <property type="match status" value="1"/>
</dbReference>
<feature type="coiled-coil region" evidence="10">
    <location>
        <begin position="261"/>
        <end position="351"/>
    </location>
</feature>
<sequence>MDTSTETDLAAVDEDSKELERENQQLTDEVQRLESVCKELHEYRRRALAAEQREKGLESEVERLAILHDHHVKRIDFLSIELKVAEGKSTAKIAQLEKKIAELKTGAVESADREYRQKIAETEQKHKAAEAEIEKLQSQNEEYERRIDCLSLELKAAELKVVNLAGELDEMKHSGTSESIASSNAESEVPMKIWKLIPEDIRHHLAEYAITNSGKKSPLGRAIMKLRKLVLSMDHERGKFLIQLDSSADSTVLLSRAGKDKQDMHDEIDEILKDIETYEDEVKRLREENTQLASEKANDEEEIQRLQGHLAEVDADVVKLQSEIEEHKQEVAKLSNQIVNYAEEKKAYEAALMSFDEGERKLDEQCAKISEELVNEVLRRKSVEEALETAHQSKEYYDNRKAEVNRIVDRLFDDKEKMLRRIETLQKGNYDREKLILQITKKVAALHKYIDNKLNVNEKVRNLDMAISTKPASAPAAAVSAKSKQFKDKDKPESVRNSNIVAAKAVADAIRTSLGPRGMDKMIQSGNGDVTITNDGATILNQMSVIHPTAKMLVELSKAQDVEAGDGTTTVVVMAGALLDAADKLLAKGIHPTTISESFQRAASEAEVILENMSYPVDFDQDEQLVKIASTSLNSKVVSQHSWLLAPMAVNAVKKIMQSPNDTNVNLKMIKIVKKMGETVEESQLINGALIDQRSMGRGGPTRVEKAKIGLIQFQISPPKTDLENQVIISDYAQMDRALKEERAYTLDICKQIKKAGCNVLLIQKSILRDAISEMALHFFAKMKIMVVKDIERDDIEFYSKILGCRPVASVDHFTAEALGTADLVEEISAGDGKLIQVTGVQNPGQAVSILVRGSNKLVLEEAERSLHDALCVVRCLVKKRALIPGGGAPEMEIAVHLRHVAQSKLGAEHYCWRAFADALELIPYTLAENAGLSPISTVTELRNKHADGCKDYGVNVRKGYVTDIREEDVLQPLLVTSSAVKQAAECIRSILKIDDIVLSAR</sequence>
<accession>A0AA39IEM2</accession>
<feature type="region of interest" description="Disordered" evidence="11">
    <location>
        <begin position="1"/>
        <end position="26"/>
    </location>
</feature>
<keyword evidence="7 8" id="KW-0143">Chaperone</keyword>
<organism evidence="12 13">
    <name type="scientific">Steinernema hermaphroditum</name>
    <dbReference type="NCBI Taxonomy" id="289476"/>
    <lineage>
        <taxon>Eukaryota</taxon>
        <taxon>Metazoa</taxon>
        <taxon>Ecdysozoa</taxon>
        <taxon>Nematoda</taxon>
        <taxon>Chromadorea</taxon>
        <taxon>Rhabditida</taxon>
        <taxon>Tylenchina</taxon>
        <taxon>Panagrolaimomorpha</taxon>
        <taxon>Strongyloidoidea</taxon>
        <taxon>Steinernematidae</taxon>
        <taxon>Steinernema</taxon>
    </lineage>
</organism>
<dbReference type="Gene3D" id="3.30.260.10">
    <property type="entry name" value="TCP-1-like chaperonin intermediate domain"/>
    <property type="match status" value="1"/>
</dbReference>
<dbReference type="NCBIfam" id="NF041082">
    <property type="entry name" value="thermosome_alpha"/>
    <property type="match status" value="1"/>
</dbReference>
<dbReference type="NCBIfam" id="TIGR02342">
    <property type="entry name" value="chap_CCT_delta"/>
    <property type="match status" value="1"/>
</dbReference>
<evidence type="ECO:0000256" key="3">
    <source>
        <dbReference type="ARBA" id="ARBA00016107"/>
    </source>
</evidence>
<dbReference type="InterPro" id="IPR002423">
    <property type="entry name" value="Cpn60/GroEL/TCP-1"/>
</dbReference>
<dbReference type="GO" id="GO:0005737">
    <property type="term" value="C:cytoplasm"/>
    <property type="evidence" value="ECO:0007669"/>
    <property type="project" value="UniProtKB-SubCell"/>
</dbReference>
<evidence type="ECO:0000256" key="11">
    <source>
        <dbReference type="SAM" id="MobiDB-lite"/>
    </source>
</evidence>
<dbReference type="GO" id="GO:0016887">
    <property type="term" value="F:ATP hydrolysis activity"/>
    <property type="evidence" value="ECO:0007669"/>
    <property type="project" value="InterPro"/>
</dbReference>
<comment type="similarity">
    <text evidence="2 8">Belongs to the TCP-1 chaperonin family.</text>
</comment>
<protein>
    <recommendedName>
        <fullName evidence="3 9">T-complex protein 1 subunit delta</fullName>
    </recommendedName>
</protein>
<name>A0AA39IEM2_9BILA</name>
<keyword evidence="6 8" id="KW-0067">ATP-binding</keyword>
<dbReference type="InterPro" id="IPR054827">
    <property type="entry name" value="thermosome_alpha"/>
</dbReference>
<evidence type="ECO:0000256" key="2">
    <source>
        <dbReference type="ARBA" id="ARBA00008020"/>
    </source>
</evidence>
<evidence type="ECO:0000256" key="8">
    <source>
        <dbReference type="RuleBase" id="RU004187"/>
    </source>
</evidence>
<dbReference type="InterPro" id="IPR027410">
    <property type="entry name" value="TCP-1-like_intermed_sf"/>
</dbReference>
<dbReference type="PROSITE" id="PS00995">
    <property type="entry name" value="TCP1_3"/>
    <property type="match status" value="1"/>
</dbReference>
<dbReference type="GO" id="GO:0005524">
    <property type="term" value="F:ATP binding"/>
    <property type="evidence" value="ECO:0007669"/>
    <property type="project" value="UniProtKB-KW"/>
</dbReference>
<dbReference type="InterPro" id="IPR053374">
    <property type="entry name" value="TCP-1_chaperonin"/>
</dbReference>
<dbReference type="PROSITE" id="PS00750">
    <property type="entry name" value="TCP1_1"/>
    <property type="match status" value="1"/>
</dbReference>
<dbReference type="FunFam" id="3.50.7.10:FF:000010">
    <property type="entry name" value="T-complex protein 1 subunit delta"/>
    <property type="match status" value="1"/>
</dbReference>
<comment type="caution">
    <text evidence="12">The sequence shown here is derived from an EMBL/GenBank/DDBJ whole genome shotgun (WGS) entry which is preliminary data.</text>
</comment>
<evidence type="ECO:0000256" key="6">
    <source>
        <dbReference type="ARBA" id="ARBA00022840"/>
    </source>
</evidence>
<dbReference type="Pfam" id="PF00118">
    <property type="entry name" value="Cpn60_TCP1"/>
    <property type="match status" value="1"/>
</dbReference>
<evidence type="ECO:0000256" key="10">
    <source>
        <dbReference type="SAM" id="Coils"/>
    </source>
</evidence>
<dbReference type="NCBIfam" id="NF041083">
    <property type="entry name" value="thermosome_beta"/>
    <property type="match status" value="1"/>
</dbReference>
<dbReference type="PANTHER" id="PTHR11353">
    <property type="entry name" value="CHAPERONIN"/>
    <property type="match status" value="1"/>
</dbReference>